<keyword evidence="5" id="KW-1185">Reference proteome</keyword>
<dbReference type="SUPFAM" id="SSF55658">
    <property type="entry name" value="L9 N-domain-like"/>
    <property type="match status" value="1"/>
</dbReference>
<reference evidence="4" key="1">
    <citation type="journal article" date="2023" name="Plant J.">
        <title>Genome sequences and population genomics provide insights into the demographic history, inbreeding, and mutation load of two 'living fossil' tree species of Dipteronia.</title>
        <authorList>
            <person name="Feng Y."/>
            <person name="Comes H.P."/>
            <person name="Chen J."/>
            <person name="Zhu S."/>
            <person name="Lu R."/>
            <person name="Zhang X."/>
            <person name="Li P."/>
            <person name="Qiu J."/>
            <person name="Olsen K.M."/>
            <person name="Qiu Y."/>
        </authorList>
    </citation>
    <scope>NUCLEOTIDE SEQUENCE</scope>
    <source>
        <strain evidence="4">KIB01</strain>
    </source>
</reference>
<evidence type="ECO:0000256" key="2">
    <source>
        <dbReference type="SAM" id="MobiDB-lite"/>
    </source>
</evidence>
<dbReference type="Pfam" id="PF01693">
    <property type="entry name" value="Cauli_VI"/>
    <property type="match status" value="1"/>
</dbReference>
<organism evidence="4 5">
    <name type="scientific">Dipteronia dyeriana</name>
    <dbReference type="NCBI Taxonomy" id="168575"/>
    <lineage>
        <taxon>Eukaryota</taxon>
        <taxon>Viridiplantae</taxon>
        <taxon>Streptophyta</taxon>
        <taxon>Embryophyta</taxon>
        <taxon>Tracheophyta</taxon>
        <taxon>Spermatophyta</taxon>
        <taxon>Magnoliopsida</taxon>
        <taxon>eudicotyledons</taxon>
        <taxon>Gunneridae</taxon>
        <taxon>Pentapetalae</taxon>
        <taxon>rosids</taxon>
        <taxon>malvids</taxon>
        <taxon>Sapindales</taxon>
        <taxon>Sapindaceae</taxon>
        <taxon>Hippocastanoideae</taxon>
        <taxon>Acereae</taxon>
        <taxon>Dipteronia</taxon>
    </lineage>
</organism>
<dbReference type="InterPro" id="IPR029000">
    <property type="entry name" value="Cyclophilin-like_dom_sf"/>
</dbReference>
<dbReference type="InterPro" id="IPR037056">
    <property type="entry name" value="RNase_H1_N_sf"/>
</dbReference>
<proteinExistence type="inferred from homology"/>
<dbReference type="GO" id="GO:0005886">
    <property type="term" value="C:plasma membrane"/>
    <property type="evidence" value="ECO:0007669"/>
    <property type="project" value="TreeGrafter"/>
</dbReference>
<dbReference type="InterPro" id="IPR009027">
    <property type="entry name" value="Ribosomal_bL9/RNase_H1_N"/>
</dbReference>
<dbReference type="InterPro" id="IPR011320">
    <property type="entry name" value="RNase_H1_N"/>
</dbReference>
<dbReference type="InterPro" id="IPR002130">
    <property type="entry name" value="Cyclophilin-type_PPIase_dom"/>
</dbReference>
<dbReference type="SUPFAM" id="SSF54001">
    <property type="entry name" value="Cysteine proteinases"/>
    <property type="match status" value="1"/>
</dbReference>
<dbReference type="AlphaFoldDB" id="A0AAD9TUT5"/>
<dbReference type="Gene3D" id="3.40.970.10">
    <property type="entry name" value="Ribonuclease H1, N-terminal domain"/>
    <property type="match status" value="1"/>
</dbReference>
<dbReference type="GO" id="GO:0003755">
    <property type="term" value="F:peptidyl-prolyl cis-trans isomerase activity"/>
    <property type="evidence" value="ECO:0007669"/>
    <property type="project" value="InterPro"/>
</dbReference>
<dbReference type="GO" id="GO:0006457">
    <property type="term" value="P:protein folding"/>
    <property type="evidence" value="ECO:0007669"/>
    <property type="project" value="TreeGrafter"/>
</dbReference>
<dbReference type="Pfam" id="PF00160">
    <property type="entry name" value="Pro_isomerase"/>
    <property type="match status" value="1"/>
</dbReference>
<sequence length="413" mass="46996">MNLEEPIKCLCNNSEIKLQINFYTDGHHVETVFEGEMEKNNVSTAIHLEKVGGCANEFSDNVDGDTEMVMRKNVVVPNPNMSVVELVGPDPNVVYKDIDKVRAYSCGVFMLKYAELLFTGIPTPWILEFGQKDIPFIRRLYCFDYVDIKKTEKPVWEGGQYEGDANKRYMISELSFKEVPLMVQGREVLITDTKINRWFDTIDNIDGLVGGRPLHEYFEPFNGKLAADLRIDDCHIQTVLYEMRKNSIYIVFKGRTTGMYYSWVECHAQVDGFPGASYQKFNSSDEAYKITGYVHPQNSIETSETVEENVSEKERKANPRVFFDLNIGSHLLFTNSTPIIVENFWALCTSNKGIGKNEKSLHYKGTTFHRVIPRCLLNGGDLIDFDELGGESIYGDSSTDEDLINKHTGPENS</sequence>
<gene>
    <name evidence="4" type="ORF">Ddye_024099</name>
</gene>
<dbReference type="Gene3D" id="2.40.100.10">
    <property type="entry name" value="Cyclophilin-like"/>
    <property type="match status" value="1"/>
</dbReference>
<evidence type="ECO:0000259" key="3">
    <source>
        <dbReference type="PROSITE" id="PS50072"/>
    </source>
</evidence>
<evidence type="ECO:0000313" key="5">
    <source>
        <dbReference type="Proteomes" id="UP001280121"/>
    </source>
</evidence>
<dbReference type="EMBL" id="JANJYI010000007">
    <property type="protein sequence ID" value="KAK2642336.1"/>
    <property type="molecule type" value="Genomic_DNA"/>
</dbReference>
<dbReference type="GO" id="GO:0016018">
    <property type="term" value="F:cyclosporin A binding"/>
    <property type="evidence" value="ECO:0007669"/>
    <property type="project" value="TreeGrafter"/>
</dbReference>
<dbReference type="InterPro" id="IPR038765">
    <property type="entry name" value="Papain-like_cys_pep_sf"/>
</dbReference>
<comment type="caution">
    <text evidence="4">The sequence shown here is derived from an EMBL/GenBank/DDBJ whole genome shotgun (WGS) entry which is preliminary data.</text>
</comment>
<feature type="compositionally biased region" description="Basic and acidic residues" evidence="2">
    <location>
        <begin position="403"/>
        <end position="413"/>
    </location>
</feature>
<protein>
    <recommendedName>
        <fullName evidence="3">PPIase cyclophilin-type domain-containing protein</fullName>
    </recommendedName>
</protein>
<feature type="region of interest" description="Disordered" evidence="2">
    <location>
        <begin position="394"/>
        <end position="413"/>
    </location>
</feature>
<evidence type="ECO:0000256" key="1">
    <source>
        <dbReference type="ARBA" id="ARBA00007365"/>
    </source>
</evidence>
<accession>A0AAD9TUT5</accession>
<evidence type="ECO:0000313" key="4">
    <source>
        <dbReference type="EMBL" id="KAK2642336.1"/>
    </source>
</evidence>
<dbReference type="PROSITE" id="PS50072">
    <property type="entry name" value="CSA_PPIASE_2"/>
    <property type="match status" value="1"/>
</dbReference>
<dbReference type="Proteomes" id="UP001280121">
    <property type="component" value="Unassembled WGS sequence"/>
</dbReference>
<feature type="domain" description="PPIase cyclophilin-type" evidence="3">
    <location>
        <begin position="332"/>
        <end position="410"/>
    </location>
</feature>
<dbReference type="SUPFAM" id="SSF50891">
    <property type="entry name" value="Cyclophilin-like"/>
    <property type="match status" value="1"/>
</dbReference>
<comment type="similarity">
    <text evidence="1">Belongs to the cyclophilin-type PPIase family.</text>
</comment>
<dbReference type="GO" id="GO:0005829">
    <property type="term" value="C:cytosol"/>
    <property type="evidence" value="ECO:0007669"/>
    <property type="project" value="TreeGrafter"/>
</dbReference>
<name>A0AAD9TUT5_9ROSI</name>
<dbReference type="PANTHER" id="PTHR11071:SF561">
    <property type="entry name" value="PEPTIDYL-PROLYL CIS-TRANS ISOMERASE D-RELATED"/>
    <property type="match status" value="1"/>
</dbReference>
<dbReference type="PANTHER" id="PTHR11071">
    <property type="entry name" value="PEPTIDYL-PROLYL CIS-TRANS ISOMERASE"/>
    <property type="match status" value="1"/>
</dbReference>